<organism evidence="1 2">
    <name type="scientific">Meloidogyne enterolobii</name>
    <name type="common">Root-knot nematode worm</name>
    <name type="synonym">Meloidogyne mayaguensis</name>
    <dbReference type="NCBI Taxonomy" id="390850"/>
    <lineage>
        <taxon>Eukaryota</taxon>
        <taxon>Metazoa</taxon>
        <taxon>Ecdysozoa</taxon>
        <taxon>Nematoda</taxon>
        <taxon>Chromadorea</taxon>
        <taxon>Rhabditida</taxon>
        <taxon>Tylenchina</taxon>
        <taxon>Tylenchomorpha</taxon>
        <taxon>Tylenchoidea</taxon>
        <taxon>Meloidogynidae</taxon>
        <taxon>Meloidogyninae</taxon>
        <taxon>Meloidogyne</taxon>
    </lineage>
</organism>
<sequence>MVYVHQPTYGYAQFFGPKPQLVHCPTCNQNIKTTLKYVNGRSAWLDSIAIALFGLFVCVMGFIVIIGAITEPANKDESRASLIIASFIILIFGLVICGFSFILFHWDSSKDVEHYCSVCNNYVGKYIRNPRRPVVILPPELYKHKVYQPKNNQLERENTIK</sequence>
<evidence type="ECO:0000313" key="1">
    <source>
        <dbReference type="EMBL" id="CAK5089939.1"/>
    </source>
</evidence>
<dbReference type="EMBL" id="CAVMJV010000080">
    <property type="protein sequence ID" value="CAK5089939.1"/>
    <property type="molecule type" value="Genomic_DNA"/>
</dbReference>
<accession>A0ACB1AGK2</accession>
<gene>
    <name evidence="1" type="ORF">MENTE1834_LOCUS37699</name>
</gene>
<protein>
    <submittedName>
        <fullName evidence="1">Uncharacterized protein</fullName>
    </submittedName>
</protein>
<evidence type="ECO:0000313" key="2">
    <source>
        <dbReference type="Proteomes" id="UP001497535"/>
    </source>
</evidence>
<proteinExistence type="predicted"/>
<name>A0ACB1AGK2_MELEN</name>
<comment type="caution">
    <text evidence="1">The sequence shown here is derived from an EMBL/GenBank/DDBJ whole genome shotgun (WGS) entry which is preliminary data.</text>
</comment>
<keyword evidence="2" id="KW-1185">Reference proteome</keyword>
<reference evidence="1" key="1">
    <citation type="submission" date="2023-11" db="EMBL/GenBank/DDBJ databases">
        <authorList>
            <person name="Poullet M."/>
        </authorList>
    </citation>
    <scope>NUCLEOTIDE SEQUENCE</scope>
    <source>
        <strain evidence="1">E1834</strain>
    </source>
</reference>
<dbReference type="Proteomes" id="UP001497535">
    <property type="component" value="Unassembled WGS sequence"/>
</dbReference>